<name>A0A919Q1S5_9MICO</name>
<feature type="transmembrane region" description="Helical" evidence="10">
    <location>
        <begin position="148"/>
        <end position="169"/>
    </location>
</feature>
<sequence length="257" mass="26609">MVALCTVLGLLLGSFANVVIYRVPAGLSVVSPPSACPSCGGRIRPQHNVPVIGWLWLRGRCADCSAPISGRYPLVELAMGVIFGAVAWGAGVTWALPLLLTLAFFSVVLTLVDLDTMRLPDALTLPFAIIAGVLIVAAAAVSGDWWSAARALAGAAVLGAFYFAAVLVYPKGMGLGDVKLAFILGGVLAWLGWAELAVGGFAAFVWGSIVGVGAMIVARRATGVRIPFGPWMFAGAWTGVILGPPIAEWYLSVTGLS</sequence>
<feature type="transmembrane region" description="Helical" evidence="10">
    <location>
        <begin position="123"/>
        <end position="142"/>
    </location>
</feature>
<feature type="transmembrane region" description="Helical" evidence="10">
    <location>
        <begin position="199"/>
        <end position="218"/>
    </location>
</feature>
<keyword evidence="9" id="KW-0808">Transferase</keyword>
<dbReference type="GO" id="GO:0004190">
    <property type="term" value="F:aspartic-type endopeptidase activity"/>
    <property type="evidence" value="ECO:0007669"/>
    <property type="project" value="UniProtKB-EC"/>
</dbReference>
<comment type="catalytic activity">
    <reaction evidence="9">
        <text>Typically cleaves a -Gly-|-Phe- bond to release an N-terminal, basic peptide of 5-8 residues from type IV prepilin, and then N-methylates the new N-terminal amino group, the methyl donor being S-adenosyl-L-methionine.</text>
        <dbReference type="EC" id="3.4.23.43"/>
    </reaction>
</comment>
<dbReference type="EC" id="2.1.1.-" evidence="9"/>
<dbReference type="RefSeq" id="WP_239066556.1">
    <property type="nucleotide sequence ID" value="NZ_BONR01000002.1"/>
</dbReference>
<dbReference type="Proteomes" id="UP000652354">
    <property type="component" value="Unassembled WGS sequence"/>
</dbReference>
<dbReference type="EMBL" id="BONR01000002">
    <property type="protein sequence ID" value="GIG54622.1"/>
    <property type="molecule type" value="Genomic_DNA"/>
</dbReference>
<feature type="transmembrane region" description="Helical" evidence="10">
    <location>
        <begin position="81"/>
        <end position="111"/>
    </location>
</feature>
<comment type="function">
    <text evidence="9">Plays an essential role in type IV pili and type II pseudopili formation by proteolytically removing the leader sequence from substrate proteins and subsequently monomethylating the alpha-amino group of the newly exposed N-terminal phenylalanine.</text>
</comment>
<keyword evidence="14" id="KW-1185">Reference proteome</keyword>
<keyword evidence="3" id="KW-1003">Cell membrane</keyword>
<evidence type="ECO:0000256" key="2">
    <source>
        <dbReference type="ARBA" id="ARBA00005801"/>
    </source>
</evidence>
<dbReference type="Gene3D" id="1.20.120.1220">
    <property type="match status" value="1"/>
</dbReference>
<dbReference type="AlphaFoldDB" id="A0A919Q1S5"/>
<keyword evidence="9" id="KW-0489">Methyltransferase</keyword>
<keyword evidence="4" id="KW-0997">Cell inner membrane</keyword>
<feature type="domain" description="Prepilin peptidase A24 N-terminal" evidence="12">
    <location>
        <begin position="7"/>
        <end position="88"/>
    </location>
</feature>
<keyword evidence="9" id="KW-0511">Multifunctional enzyme</keyword>
<dbReference type="EC" id="3.4.23.43" evidence="9"/>
<dbReference type="InterPro" id="IPR000045">
    <property type="entry name" value="Prepilin_IV_endopep_pep"/>
</dbReference>
<evidence type="ECO:0000256" key="9">
    <source>
        <dbReference type="RuleBase" id="RU003794"/>
    </source>
</evidence>
<dbReference type="GO" id="GO:0008168">
    <property type="term" value="F:methyltransferase activity"/>
    <property type="evidence" value="ECO:0007669"/>
    <property type="project" value="UniProtKB-KW"/>
</dbReference>
<dbReference type="InterPro" id="IPR010627">
    <property type="entry name" value="Prepilin_pept_A24_N"/>
</dbReference>
<reference evidence="13" key="1">
    <citation type="submission" date="2021-01" db="EMBL/GenBank/DDBJ databases">
        <title>Whole genome shotgun sequence of Demequina activiva NBRC 110675.</title>
        <authorList>
            <person name="Komaki H."/>
            <person name="Tamura T."/>
        </authorList>
    </citation>
    <scope>NUCLEOTIDE SEQUENCE</scope>
    <source>
        <strain evidence="13">NBRC 110675</strain>
    </source>
</reference>
<evidence type="ECO:0000256" key="5">
    <source>
        <dbReference type="ARBA" id="ARBA00022692"/>
    </source>
</evidence>
<comment type="caution">
    <text evidence="13">The sequence shown here is derived from an EMBL/GenBank/DDBJ whole genome shotgun (WGS) entry which is preliminary data.</text>
</comment>
<gene>
    <name evidence="13" type="primary">pilD</name>
    <name evidence="13" type="ORF">Dac01nite_13740</name>
</gene>
<evidence type="ECO:0000256" key="1">
    <source>
        <dbReference type="ARBA" id="ARBA00004429"/>
    </source>
</evidence>
<evidence type="ECO:0000256" key="7">
    <source>
        <dbReference type="ARBA" id="ARBA00023136"/>
    </source>
</evidence>
<evidence type="ECO:0000313" key="13">
    <source>
        <dbReference type="EMBL" id="GIG54622.1"/>
    </source>
</evidence>
<feature type="transmembrane region" description="Helical" evidence="10">
    <location>
        <begin position="176"/>
        <end position="193"/>
    </location>
</feature>
<feature type="transmembrane region" description="Helical" evidence="10">
    <location>
        <begin position="230"/>
        <end position="251"/>
    </location>
</feature>
<keyword evidence="9" id="KW-0378">Hydrolase</keyword>
<keyword evidence="6 10" id="KW-1133">Transmembrane helix</keyword>
<proteinExistence type="inferred from homology"/>
<dbReference type="GO" id="GO:0006465">
    <property type="term" value="P:signal peptide processing"/>
    <property type="evidence" value="ECO:0007669"/>
    <property type="project" value="TreeGrafter"/>
</dbReference>
<dbReference type="PANTHER" id="PTHR30487">
    <property type="entry name" value="TYPE 4 PREPILIN-LIKE PROTEINS LEADER PEPTIDE-PROCESSING ENZYME"/>
    <property type="match status" value="1"/>
</dbReference>
<evidence type="ECO:0000256" key="8">
    <source>
        <dbReference type="RuleBase" id="RU003793"/>
    </source>
</evidence>
<evidence type="ECO:0000256" key="6">
    <source>
        <dbReference type="ARBA" id="ARBA00022989"/>
    </source>
</evidence>
<dbReference type="PRINTS" id="PR00864">
    <property type="entry name" value="PREPILNPTASE"/>
</dbReference>
<dbReference type="InterPro" id="IPR014032">
    <property type="entry name" value="Peptidase_A24A_bac"/>
</dbReference>
<keyword evidence="9" id="KW-0645">Protease</keyword>
<comment type="similarity">
    <text evidence="2 8">Belongs to the peptidase A24 family.</text>
</comment>
<evidence type="ECO:0000256" key="4">
    <source>
        <dbReference type="ARBA" id="ARBA00022519"/>
    </source>
</evidence>
<feature type="domain" description="Prepilin type IV endopeptidase peptidase" evidence="11">
    <location>
        <begin position="101"/>
        <end position="211"/>
    </location>
</feature>
<dbReference type="GO" id="GO:0032259">
    <property type="term" value="P:methylation"/>
    <property type="evidence" value="ECO:0007669"/>
    <property type="project" value="UniProtKB-KW"/>
</dbReference>
<keyword evidence="5 9" id="KW-0812">Transmembrane</keyword>
<evidence type="ECO:0000259" key="12">
    <source>
        <dbReference type="Pfam" id="PF06750"/>
    </source>
</evidence>
<dbReference type="GO" id="GO:0005886">
    <property type="term" value="C:plasma membrane"/>
    <property type="evidence" value="ECO:0007669"/>
    <property type="project" value="UniProtKB-SubCell"/>
</dbReference>
<evidence type="ECO:0000256" key="3">
    <source>
        <dbReference type="ARBA" id="ARBA00022475"/>
    </source>
</evidence>
<accession>A0A919Q1S5</accession>
<evidence type="ECO:0000256" key="10">
    <source>
        <dbReference type="SAM" id="Phobius"/>
    </source>
</evidence>
<evidence type="ECO:0000259" key="11">
    <source>
        <dbReference type="Pfam" id="PF01478"/>
    </source>
</evidence>
<protein>
    <recommendedName>
        <fullName evidence="9">Prepilin leader peptidase/N-methyltransferase</fullName>
        <ecNumber evidence="9">2.1.1.-</ecNumber>
        <ecNumber evidence="9">3.4.23.43</ecNumber>
    </recommendedName>
</protein>
<dbReference type="PANTHER" id="PTHR30487:SF0">
    <property type="entry name" value="PREPILIN LEADER PEPTIDASE_N-METHYLTRANSFERASE-RELATED"/>
    <property type="match status" value="1"/>
</dbReference>
<comment type="subcellular location">
    <subcellularLocation>
        <location evidence="1">Cell inner membrane</location>
        <topology evidence="1">Multi-pass membrane protein</topology>
    </subcellularLocation>
    <subcellularLocation>
        <location evidence="9">Cell membrane</location>
        <topology evidence="9">Multi-pass membrane protein</topology>
    </subcellularLocation>
</comment>
<evidence type="ECO:0000313" key="14">
    <source>
        <dbReference type="Proteomes" id="UP000652354"/>
    </source>
</evidence>
<keyword evidence="7 10" id="KW-0472">Membrane</keyword>
<dbReference type="Pfam" id="PF01478">
    <property type="entry name" value="Peptidase_A24"/>
    <property type="match status" value="1"/>
</dbReference>
<dbReference type="InterPro" id="IPR050882">
    <property type="entry name" value="Prepilin_peptidase/N-MTase"/>
</dbReference>
<dbReference type="Pfam" id="PF06750">
    <property type="entry name" value="A24_N_bact"/>
    <property type="match status" value="1"/>
</dbReference>
<organism evidence="13 14">
    <name type="scientific">Demequina activiva</name>
    <dbReference type="NCBI Taxonomy" id="1582364"/>
    <lineage>
        <taxon>Bacteria</taxon>
        <taxon>Bacillati</taxon>
        <taxon>Actinomycetota</taxon>
        <taxon>Actinomycetes</taxon>
        <taxon>Micrococcales</taxon>
        <taxon>Demequinaceae</taxon>
        <taxon>Demequina</taxon>
    </lineage>
</organism>